<reference evidence="2" key="2">
    <citation type="submission" date="2025-05" db="UniProtKB">
        <authorList>
            <consortium name="EnsemblMetazoa"/>
        </authorList>
    </citation>
    <scope>IDENTIFICATION</scope>
    <source>
        <strain evidence="2">Foshan</strain>
    </source>
</reference>
<dbReference type="RefSeq" id="XP_029727488.1">
    <property type="nucleotide sequence ID" value="XM_029871628.2"/>
</dbReference>
<evidence type="ECO:0000256" key="1">
    <source>
        <dbReference type="SAM" id="SignalP"/>
    </source>
</evidence>
<protein>
    <recommendedName>
        <fullName evidence="4">Cuticle protein</fullName>
    </recommendedName>
</protein>
<dbReference type="GeneID" id="109426605"/>
<accession>A0ABM1XMF5</accession>
<feature type="signal peptide" evidence="1">
    <location>
        <begin position="1"/>
        <end position="18"/>
    </location>
</feature>
<sequence length="125" mass="12443">MFTKLIFIAALAISCASAKPGVIAPVAYSAPLLAAPTQAVLNTQSTQVVGRSYAAPLAYTAAAAPPALAYTAPVVAKVAAASPLAYAAAPLAYTAAAAYAAPYAAAPFASPYLAAAAYRYSPYVL</sequence>
<keyword evidence="1" id="KW-0732">Signal</keyword>
<proteinExistence type="predicted"/>
<dbReference type="PROSITE" id="PS51257">
    <property type="entry name" value="PROKAR_LIPOPROTEIN"/>
    <property type="match status" value="1"/>
</dbReference>
<dbReference type="EnsemblMetazoa" id="AALFPA23_000993.R38388">
    <property type="protein sequence ID" value="AALFPA23_000993.P38388"/>
    <property type="gene ID" value="AALFPA23_000993"/>
</dbReference>
<name>A0ABM1XMF5_AEDAL</name>
<evidence type="ECO:0000313" key="2">
    <source>
        <dbReference type="EnsemblMetazoa" id="AALFPA23_000993.P38388"/>
    </source>
</evidence>
<evidence type="ECO:0008006" key="4">
    <source>
        <dbReference type="Google" id="ProtNLM"/>
    </source>
</evidence>
<reference evidence="3" key="1">
    <citation type="journal article" date="2015" name="Proc. Natl. Acad. Sci. U.S.A.">
        <title>Genome sequence of the Asian Tiger mosquito, Aedes albopictus, reveals insights into its biology, genetics, and evolution.</title>
        <authorList>
            <person name="Chen X.G."/>
            <person name="Jiang X."/>
            <person name="Gu J."/>
            <person name="Xu M."/>
            <person name="Wu Y."/>
            <person name="Deng Y."/>
            <person name="Zhang C."/>
            <person name="Bonizzoni M."/>
            <person name="Dermauw W."/>
            <person name="Vontas J."/>
            <person name="Armbruster P."/>
            <person name="Huang X."/>
            <person name="Yang Y."/>
            <person name="Zhang H."/>
            <person name="He W."/>
            <person name="Peng H."/>
            <person name="Liu Y."/>
            <person name="Wu K."/>
            <person name="Chen J."/>
            <person name="Lirakis M."/>
            <person name="Topalis P."/>
            <person name="Van Leeuwen T."/>
            <person name="Hall A.B."/>
            <person name="Jiang X."/>
            <person name="Thorpe C."/>
            <person name="Mueller R.L."/>
            <person name="Sun C."/>
            <person name="Waterhouse R.M."/>
            <person name="Yan G."/>
            <person name="Tu Z.J."/>
            <person name="Fang X."/>
            <person name="James A.A."/>
        </authorList>
    </citation>
    <scope>NUCLEOTIDE SEQUENCE [LARGE SCALE GENOMIC DNA]</scope>
    <source>
        <strain evidence="3">Foshan</strain>
    </source>
</reference>
<evidence type="ECO:0000313" key="3">
    <source>
        <dbReference type="Proteomes" id="UP000069940"/>
    </source>
</evidence>
<organism evidence="2 3">
    <name type="scientific">Aedes albopictus</name>
    <name type="common">Asian tiger mosquito</name>
    <name type="synonym">Stegomyia albopicta</name>
    <dbReference type="NCBI Taxonomy" id="7160"/>
    <lineage>
        <taxon>Eukaryota</taxon>
        <taxon>Metazoa</taxon>
        <taxon>Ecdysozoa</taxon>
        <taxon>Arthropoda</taxon>
        <taxon>Hexapoda</taxon>
        <taxon>Insecta</taxon>
        <taxon>Pterygota</taxon>
        <taxon>Neoptera</taxon>
        <taxon>Endopterygota</taxon>
        <taxon>Diptera</taxon>
        <taxon>Nematocera</taxon>
        <taxon>Culicoidea</taxon>
        <taxon>Culicidae</taxon>
        <taxon>Culicinae</taxon>
        <taxon>Aedini</taxon>
        <taxon>Aedes</taxon>
        <taxon>Stegomyia</taxon>
    </lineage>
</organism>
<keyword evidence="3" id="KW-1185">Reference proteome</keyword>
<dbReference type="Proteomes" id="UP000069940">
    <property type="component" value="Unassembled WGS sequence"/>
</dbReference>
<feature type="chain" id="PRO_5047079327" description="Cuticle protein" evidence="1">
    <location>
        <begin position="19"/>
        <end position="125"/>
    </location>
</feature>